<comment type="caution">
    <text evidence="2">The sequence shown here is derived from an EMBL/GenBank/DDBJ whole genome shotgun (WGS) entry which is preliminary data.</text>
</comment>
<dbReference type="Proteomes" id="UP000554482">
    <property type="component" value="Unassembled WGS sequence"/>
</dbReference>
<gene>
    <name evidence="2" type="ORF">FRX31_028162</name>
</gene>
<reference evidence="2 3" key="1">
    <citation type="submission" date="2020-06" db="EMBL/GenBank/DDBJ databases">
        <title>Transcriptomic and genomic resources for Thalictrum thalictroides and T. hernandezii: Facilitating candidate gene discovery in an emerging model plant lineage.</title>
        <authorList>
            <person name="Arias T."/>
            <person name="Riano-Pachon D.M."/>
            <person name="Di Stilio V.S."/>
        </authorList>
    </citation>
    <scope>NUCLEOTIDE SEQUENCE [LARGE SCALE GENOMIC DNA]</scope>
    <source>
        <strain evidence="3">cv. WT478/WT964</strain>
        <tissue evidence="2">Leaves</tissue>
    </source>
</reference>
<proteinExistence type="predicted"/>
<dbReference type="InterPro" id="IPR025558">
    <property type="entry name" value="DUF4283"/>
</dbReference>
<evidence type="ECO:0000313" key="3">
    <source>
        <dbReference type="Proteomes" id="UP000554482"/>
    </source>
</evidence>
<dbReference type="PANTHER" id="PTHR31286:SF167">
    <property type="entry name" value="OS09G0268800 PROTEIN"/>
    <property type="match status" value="1"/>
</dbReference>
<dbReference type="Pfam" id="PF14111">
    <property type="entry name" value="DUF4283"/>
    <property type="match status" value="1"/>
</dbReference>
<organism evidence="2 3">
    <name type="scientific">Thalictrum thalictroides</name>
    <name type="common">Rue-anemone</name>
    <name type="synonym">Anemone thalictroides</name>
    <dbReference type="NCBI Taxonomy" id="46969"/>
    <lineage>
        <taxon>Eukaryota</taxon>
        <taxon>Viridiplantae</taxon>
        <taxon>Streptophyta</taxon>
        <taxon>Embryophyta</taxon>
        <taxon>Tracheophyta</taxon>
        <taxon>Spermatophyta</taxon>
        <taxon>Magnoliopsida</taxon>
        <taxon>Ranunculales</taxon>
        <taxon>Ranunculaceae</taxon>
        <taxon>Thalictroideae</taxon>
        <taxon>Thalictrum</taxon>
    </lineage>
</organism>
<accession>A0A7J6VDE9</accession>
<dbReference type="EMBL" id="JABWDY010035014">
    <property type="protein sequence ID" value="KAF5182250.1"/>
    <property type="molecule type" value="Genomic_DNA"/>
</dbReference>
<protein>
    <recommendedName>
        <fullName evidence="1">DUF4283 domain-containing protein</fullName>
    </recommendedName>
</protein>
<feature type="domain" description="DUF4283" evidence="1">
    <location>
        <begin position="39"/>
        <end position="115"/>
    </location>
</feature>
<dbReference type="InterPro" id="IPR040256">
    <property type="entry name" value="At4g02000-like"/>
</dbReference>
<dbReference type="AlphaFoldDB" id="A0A7J6VDE9"/>
<dbReference type="PANTHER" id="PTHR31286">
    <property type="entry name" value="GLYCINE-RICH CELL WALL STRUCTURAL PROTEIN 1.8-LIKE"/>
    <property type="match status" value="1"/>
</dbReference>
<keyword evidence="3" id="KW-1185">Reference proteome</keyword>
<evidence type="ECO:0000313" key="2">
    <source>
        <dbReference type="EMBL" id="KAF5182250.1"/>
    </source>
</evidence>
<name>A0A7J6VDE9_THATH</name>
<dbReference type="OrthoDB" id="1166622at2759"/>
<sequence length="213" mass="24171">MDNQVQELTSSITTSLTIPSTTMRHRIPISMLQANGNMWNHSLIFTMMHGDHLNPNHVMRTIKIKWKVVDACDIVRAGHNRFVCRFSNDNNHERVEEQQPWVAMGCLVLMEPFTTGMIAANATFERLPLWMSFRGEHMQTKTVRMIGSVAGIVTTVLPVRIIPRNAEGFRARVNINVNEPLLQGYPFNTLSNGDVWISFKYNNLPGLSCTSCL</sequence>
<evidence type="ECO:0000259" key="1">
    <source>
        <dbReference type="Pfam" id="PF14111"/>
    </source>
</evidence>